<organism evidence="1 2">
    <name type="scientific">Tothia fuscella</name>
    <dbReference type="NCBI Taxonomy" id="1048955"/>
    <lineage>
        <taxon>Eukaryota</taxon>
        <taxon>Fungi</taxon>
        <taxon>Dikarya</taxon>
        <taxon>Ascomycota</taxon>
        <taxon>Pezizomycotina</taxon>
        <taxon>Dothideomycetes</taxon>
        <taxon>Pleosporomycetidae</taxon>
        <taxon>Venturiales</taxon>
        <taxon>Cylindrosympodiaceae</taxon>
        <taxon>Tothia</taxon>
    </lineage>
</organism>
<name>A0A9P4TZT0_9PEZI</name>
<proteinExistence type="predicted"/>
<dbReference type="AlphaFoldDB" id="A0A9P4TZT0"/>
<protein>
    <submittedName>
        <fullName evidence="1">Uncharacterized protein</fullName>
    </submittedName>
</protein>
<dbReference type="OrthoDB" id="2935237at2759"/>
<reference evidence="1" key="1">
    <citation type="journal article" date="2020" name="Stud. Mycol.">
        <title>101 Dothideomycetes genomes: a test case for predicting lifestyles and emergence of pathogens.</title>
        <authorList>
            <person name="Haridas S."/>
            <person name="Albert R."/>
            <person name="Binder M."/>
            <person name="Bloem J."/>
            <person name="Labutti K."/>
            <person name="Salamov A."/>
            <person name="Andreopoulos B."/>
            <person name="Baker S."/>
            <person name="Barry K."/>
            <person name="Bills G."/>
            <person name="Bluhm B."/>
            <person name="Cannon C."/>
            <person name="Castanera R."/>
            <person name="Culley D."/>
            <person name="Daum C."/>
            <person name="Ezra D."/>
            <person name="Gonzalez J."/>
            <person name="Henrissat B."/>
            <person name="Kuo A."/>
            <person name="Liang C."/>
            <person name="Lipzen A."/>
            <person name="Lutzoni F."/>
            <person name="Magnuson J."/>
            <person name="Mondo S."/>
            <person name="Nolan M."/>
            <person name="Ohm R."/>
            <person name="Pangilinan J."/>
            <person name="Park H.-J."/>
            <person name="Ramirez L."/>
            <person name="Alfaro M."/>
            <person name="Sun H."/>
            <person name="Tritt A."/>
            <person name="Yoshinaga Y."/>
            <person name="Zwiers L.-H."/>
            <person name="Turgeon B."/>
            <person name="Goodwin S."/>
            <person name="Spatafora J."/>
            <person name="Crous P."/>
            <person name="Grigoriev I."/>
        </authorList>
    </citation>
    <scope>NUCLEOTIDE SEQUENCE</scope>
    <source>
        <strain evidence="1">CBS 130266</strain>
    </source>
</reference>
<evidence type="ECO:0000313" key="2">
    <source>
        <dbReference type="Proteomes" id="UP000800235"/>
    </source>
</evidence>
<accession>A0A9P4TZT0</accession>
<dbReference type="EMBL" id="MU007028">
    <property type="protein sequence ID" value="KAF2431960.1"/>
    <property type="molecule type" value="Genomic_DNA"/>
</dbReference>
<gene>
    <name evidence="1" type="ORF">EJ08DRAFT_732719</name>
</gene>
<sequence>MTLRPVVLSALAKDGKPRSLLCKEAWGYDPSETYLKFNEDNAGSIFVCGGFCVWICAEFKWMNTIITPLDLNGQSTTDTNDEAPRLIAQLHLETTLTGDGDNLTDEAFRPKFFNVGIEDGYFATPVDPSQPLATSAHEQSWTKRLVFDNSPFPPASEWKVDAYWGSCDPEGSNCWDDKEFVAYYSLKPKHLDT</sequence>
<comment type="caution">
    <text evidence="1">The sequence shown here is derived from an EMBL/GenBank/DDBJ whole genome shotgun (WGS) entry which is preliminary data.</text>
</comment>
<keyword evidence="2" id="KW-1185">Reference proteome</keyword>
<dbReference type="Proteomes" id="UP000800235">
    <property type="component" value="Unassembled WGS sequence"/>
</dbReference>
<evidence type="ECO:0000313" key="1">
    <source>
        <dbReference type="EMBL" id="KAF2431960.1"/>
    </source>
</evidence>